<dbReference type="EMBL" id="JACICF010000002">
    <property type="protein sequence ID" value="MBB3764644.1"/>
    <property type="molecule type" value="Genomic_DNA"/>
</dbReference>
<accession>A0A839Z769</accession>
<organism evidence="1 2">
    <name type="scientific">Sphingomicrobium lutaoense</name>
    <dbReference type="NCBI Taxonomy" id="515949"/>
    <lineage>
        <taxon>Bacteria</taxon>
        <taxon>Pseudomonadati</taxon>
        <taxon>Pseudomonadota</taxon>
        <taxon>Alphaproteobacteria</taxon>
        <taxon>Sphingomonadales</taxon>
        <taxon>Sphingomonadaceae</taxon>
        <taxon>Sphingomicrobium</taxon>
    </lineage>
</organism>
<evidence type="ECO:0000313" key="1">
    <source>
        <dbReference type="EMBL" id="MBB3764644.1"/>
    </source>
</evidence>
<reference evidence="1 2" key="1">
    <citation type="submission" date="2020-08" db="EMBL/GenBank/DDBJ databases">
        <title>Genomic Encyclopedia of Type Strains, Phase IV (KMG-IV): sequencing the most valuable type-strain genomes for metagenomic binning, comparative biology and taxonomic classification.</title>
        <authorList>
            <person name="Goeker M."/>
        </authorList>
    </citation>
    <scope>NUCLEOTIDE SEQUENCE [LARGE SCALE GENOMIC DNA]</scope>
    <source>
        <strain evidence="1 2">DSM 24194</strain>
    </source>
</reference>
<dbReference type="InterPro" id="IPR011990">
    <property type="entry name" value="TPR-like_helical_dom_sf"/>
</dbReference>
<name>A0A839Z769_9SPHN</name>
<dbReference type="Gene3D" id="1.25.40.10">
    <property type="entry name" value="Tetratricopeptide repeat domain"/>
    <property type="match status" value="1"/>
</dbReference>
<gene>
    <name evidence="1" type="ORF">FHS50_001706</name>
</gene>
<dbReference type="AlphaFoldDB" id="A0A839Z769"/>
<dbReference type="Proteomes" id="UP000578569">
    <property type="component" value="Unassembled WGS sequence"/>
</dbReference>
<proteinExistence type="predicted"/>
<dbReference type="RefSeq" id="WP_183934030.1">
    <property type="nucleotide sequence ID" value="NZ_JACICF010000002.1"/>
</dbReference>
<dbReference type="SMART" id="SM00028">
    <property type="entry name" value="TPR"/>
    <property type="match status" value="3"/>
</dbReference>
<comment type="caution">
    <text evidence="1">The sequence shown here is derived from an EMBL/GenBank/DDBJ whole genome shotgun (WGS) entry which is preliminary data.</text>
</comment>
<dbReference type="InterPro" id="IPR019734">
    <property type="entry name" value="TPR_rpt"/>
</dbReference>
<protein>
    <submittedName>
        <fullName evidence="1">Tetratricopeptide (TPR) repeat protein</fullName>
    </submittedName>
</protein>
<dbReference type="SUPFAM" id="SSF48452">
    <property type="entry name" value="TPR-like"/>
    <property type="match status" value="1"/>
</dbReference>
<sequence>MIPILVATLLVQSPQIAVPGELLNCGTDRSAETLLCRAVAAQRDGRHADSAAAFEDAASLSAIDDLDQSARALVAAGNMWLLADRPEAAANVIDRALALNRLDPVQRGLALMDRARASVAMLEPKVAEGFATEAQALIPEDPFVWYFTSGLALYAGDLERAKEDIDRALALAPDAPEVLLRAAAIAEARGEEGPMRAYLEDAVRHGGDRPAGASARMLLEQLSEPPVGGDVPPEKKEAQ</sequence>
<evidence type="ECO:0000313" key="2">
    <source>
        <dbReference type="Proteomes" id="UP000578569"/>
    </source>
</evidence>
<keyword evidence="2" id="KW-1185">Reference proteome</keyword>